<keyword evidence="1" id="KW-0732">Signal</keyword>
<feature type="chain" id="PRO_5002203507" evidence="1">
    <location>
        <begin position="33"/>
        <end position="201"/>
    </location>
</feature>
<evidence type="ECO:0000313" key="2">
    <source>
        <dbReference type="EMBL" id="JAG92483.1"/>
    </source>
</evidence>
<reference evidence="2" key="1">
    <citation type="journal article" date="2015" name="PLoS ONE">
        <title>An Insight into the Sialome of the Lone Star Tick, Amblyomma americanum, with a Glimpse on Its Time Dependent Gene Expression.</title>
        <authorList>
            <person name="Karim S."/>
            <person name="Ribeiro J.M."/>
        </authorList>
    </citation>
    <scope>NUCLEOTIDE SEQUENCE</scope>
    <source>
        <tissue evidence="2">Salivary gland</tissue>
    </source>
</reference>
<dbReference type="InterPro" id="IPR012674">
    <property type="entry name" value="Calycin"/>
</dbReference>
<accession>A0A0C9SFF1</accession>
<organism evidence="2">
    <name type="scientific">Amblyomma americanum</name>
    <name type="common">Lone star tick</name>
    <dbReference type="NCBI Taxonomy" id="6943"/>
    <lineage>
        <taxon>Eukaryota</taxon>
        <taxon>Metazoa</taxon>
        <taxon>Ecdysozoa</taxon>
        <taxon>Arthropoda</taxon>
        <taxon>Chelicerata</taxon>
        <taxon>Arachnida</taxon>
        <taxon>Acari</taxon>
        <taxon>Parasitiformes</taxon>
        <taxon>Ixodida</taxon>
        <taxon>Ixodoidea</taxon>
        <taxon>Ixodidae</taxon>
        <taxon>Amblyomminae</taxon>
        <taxon>Amblyomma</taxon>
    </lineage>
</organism>
<evidence type="ECO:0000256" key="1">
    <source>
        <dbReference type="SAM" id="SignalP"/>
    </source>
</evidence>
<sequence>MGIEEHFTRHVMAERQVVLVFISTLLFAAAQAESGKIQDGQDVDIVKFFKENKKIPIYKATDVGNKTCVADDFSEVNDAEALFTRYFMDGPRELSFHLKGVFGSTQKERKVQFDKMSVNFFESDGKKLSDETMLHFSETGNCGVFNVTDYTGASWYDVRIKYDSVHLSHTSCLSFYNDIRGETTSRPVYKAGCPPVPPKSN</sequence>
<dbReference type="Gene3D" id="2.40.128.20">
    <property type="match status" value="1"/>
</dbReference>
<dbReference type="AlphaFoldDB" id="A0A0C9SFF1"/>
<proteinExistence type="evidence at transcript level"/>
<feature type="signal peptide" evidence="1">
    <location>
        <begin position="1"/>
        <end position="32"/>
    </location>
</feature>
<name>A0A0C9SFF1_AMBAM</name>
<dbReference type="EMBL" id="GBZX01000257">
    <property type="protein sequence ID" value="JAG92483.1"/>
    <property type="molecule type" value="mRNA"/>
</dbReference>
<protein>
    <submittedName>
        <fullName evidence="2">Putative lipocalin-3 1</fullName>
    </submittedName>
</protein>